<dbReference type="OrthoDB" id="9810005at2"/>
<organism evidence="1 2">
    <name type="scientific">Stieleria marina</name>
    <dbReference type="NCBI Taxonomy" id="1930275"/>
    <lineage>
        <taxon>Bacteria</taxon>
        <taxon>Pseudomonadati</taxon>
        <taxon>Planctomycetota</taxon>
        <taxon>Planctomycetia</taxon>
        <taxon>Pirellulales</taxon>
        <taxon>Pirellulaceae</taxon>
        <taxon>Stieleria</taxon>
    </lineage>
</organism>
<accession>A0A517NU29</accession>
<dbReference type="Proteomes" id="UP000319817">
    <property type="component" value="Chromosome"/>
</dbReference>
<sequence>MGADAFLVFYGVRATVPDDDAAIEALEEGDHPLLSLPRTCGLDTWTGRLTDDSDYHILLGKRVGLFGVENQHDACIDPADLSVIATEVDELLAKHGISGTPTLHFQLEAEY</sequence>
<proteinExistence type="predicted"/>
<dbReference type="RefSeq" id="WP_145418299.1">
    <property type="nucleotide sequence ID" value="NZ_CP036526.1"/>
</dbReference>
<dbReference type="EMBL" id="CP036526">
    <property type="protein sequence ID" value="QDT10612.1"/>
    <property type="molecule type" value="Genomic_DNA"/>
</dbReference>
<evidence type="ECO:0000313" key="1">
    <source>
        <dbReference type="EMBL" id="QDT10612.1"/>
    </source>
</evidence>
<evidence type="ECO:0000313" key="2">
    <source>
        <dbReference type="Proteomes" id="UP000319817"/>
    </source>
</evidence>
<keyword evidence="2" id="KW-1185">Reference proteome</keyword>
<reference evidence="1 2" key="1">
    <citation type="submission" date="2019-02" db="EMBL/GenBank/DDBJ databases">
        <title>Deep-cultivation of Planctomycetes and their phenomic and genomic characterization uncovers novel biology.</title>
        <authorList>
            <person name="Wiegand S."/>
            <person name="Jogler M."/>
            <person name="Boedeker C."/>
            <person name="Pinto D."/>
            <person name="Vollmers J."/>
            <person name="Rivas-Marin E."/>
            <person name="Kohn T."/>
            <person name="Peeters S.H."/>
            <person name="Heuer A."/>
            <person name="Rast P."/>
            <person name="Oberbeckmann S."/>
            <person name="Bunk B."/>
            <person name="Jeske O."/>
            <person name="Meyerdierks A."/>
            <person name="Storesund J.E."/>
            <person name="Kallscheuer N."/>
            <person name="Luecker S."/>
            <person name="Lage O.M."/>
            <person name="Pohl T."/>
            <person name="Merkel B.J."/>
            <person name="Hornburger P."/>
            <person name="Mueller R.-W."/>
            <person name="Bruemmer F."/>
            <person name="Labrenz M."/>
            <person name="Spormann A.M."/>
            <person name="Op den Camp H."/>
            <person name="Overmann J."/>
            <person name="Amann R."/>
            <person name="Jetten M.S.M."/>
            <person name="Mascher T."/>
            <person name="Medema M.H."/>
            <person name="Devos D.P."/>
            <person name="Kaster A.-K."/>
            <person name="Ovreas L."/>
            <person name="Rohde M."/>
            <person name="Galperin M.Y."/>
            <person name="Jogler C."/>
        </authorList>
    </citation>
    <scope>NUCLEOTIDE SEQUENCE [LARGE SCALE GENOMIC DNA]</scope>
    <source>
        <strain evidence="1 2">K23_9</strain>
    </source>
</reference>
<gene>
    <name evidence="1" type="ORF">K239x_25690</name>
</gene>
<name>A0A517NU29_9BACT</name>
<dbReference type="AlphaFoldDB" id="A0A517NU29"/>
<protein>
    <submittedName>
        <fullName evidence="1">Uncharacterized protein</fullName>
    </submittedName>
</protein>